<evidence type="ECO:0000259" key="2">
    <source>
        <dbReference type="Pfam" id="PF12697"/>
    </source>
</evidence>
<dbReference type="AlphaFoldDB" id="A0AAD4KP46"/>
<dbReference type="GeneID" id="70246595"/>
<comment type="caution">
    <text evidence="3">The sequence shown here is derived from an EMBL/GenBank/DDBJ whole genome shotgun (WGS) entry which is preliminary data.</text>
</comment>
<name>A0AAD4KP46_9EURO</name>
<dbReference type="EMBL" id="JAJTJA010000007">
    <property type="protein sequence ID" value="KAH8696106.1"/>
    <property type="molecule type" value="Genomic_DNA"/>
</dbReference>
<protein>
    <submittedName>
        <fullName evidence="3">Alpha/Beta hydrolase protein</fullName>
    </submittedName>
</protein>
<evidence type="ECO:0000313" key="4">
    <source>
        <dbReference type="Proteomes" id="UP001201262"/>
    </source>
</evidence>
<dbReference type="RefSeq" id="XP_046071044.1">
    <property type="nucleotide sequence ID" value="XM_046216308.1"/>
</dbReference>
<dbReference type="Proteomes" id="UP001201262">
    <property type="component" value="Unassembled WGS sequence"/>
</dbReference>
<reference evidence="3" key="1">
    <citation type="submission" date="2021-12" db="EMBL/GenBank/DDBJ databases">
        <title>Convergent genome expansion in fungi linked to evolution of root-endophyte symbiosis.</title>
        <authorList>
            <consortium name="DOE Joint Genome Institute"/>
            <person name="Ke Y.-H."/>
            <person name="Bonito G."/>
            <person name="Liao H.-L."/>
            <person name="Looney B."/>
            <person name="Rojas-Flechas A."/>
            <person name="Nash J."/>
            <person name="Hameed K."/>
            <person name="Schadt C."/>
            <person name="Martin F."/>
            <person name="Crous P.W."/>
            <person name="Miettinen O."/>
            <person name="Magnuson J.K."/>
            <person name="Labbe J."/>
            <person name="Jacobson D."/>
            <person name="Doktycz M.J."/>
            <person name="Veneault-Fourrey C."/>
            <person name="Kuo A."/>
            <person name="Mondo S."/>
            <person name="Calhoun S."/>
            <person name="Riley R."/>
            <person name="Ohm R."/>
            <person name="LaButti K."/>
            <person name="Andreopoulos B."/>
            <person name="Pangilinan J."/>
            <person name="Nolan M."/>
            <person name="Tritt A."/>
            <person name="Clum A."/>
            <person name="Lipzen A."/>
            <person name="Daum C."/>
            <person name="Barry K."/>
            <person name="Grigoriev I.V."/>
            <person name="Vilgalys R."/>
        </authorList>
    </citation>
    <scope>NUCLEOTIDE SEQUENCE</scope>
    <source>
        <strain evidence="3">PMI_201</strain>
    </source>
</reference>
<dbReference type="PANTHER" id="PTHR22946">
    <property type="entry name" value="DIENELACTONE HYDROLASE DOMAIN-CONTAINING PROTEIN-RELATED"/>
    <property type="match status" value="1"/>
</dbReference>
<accession>A0AAD4KP46</accession>
<dbReference type="GO" id="GO:0016787">
    <property type="term" value="F:hydrolase activity"/>
    <property type="evidence" value="ECO:0007669"/>
    <property type="project" value="UniProtKB-KW"/>
</dbReference>
<keyword evidence="3" id="KW-0378">Hydrolase</keyword>
<dbReference type="Gene3D" id="3.40.50.1820">
    <property type="entry name" value="alpha/beta hydrolase"/>
    <property type="match status" value="1"/>
</dbReference>
<organism evidence="3 4">
    <name type="scientific">Talaromyces proteolyticus</name>
    <dbReference type="NCBI Taxonomy" id="1131652"/>
    <lineage>
        <taxon>Eukaryota</taxon>
        <taxon>Fungi</taxon>
        <taxon>Dikarya</taxon>
        <taxon>Ascomycota</taxon>
        <taxon>Pezizomycotina</taxon>
        <taxon>Eurotiomycetes</taxon>
        <taxon>Eurotiomycetidae</taxon>
        <taxon>Eurotiales</taxon>
        <taxon>Trichocomaceae</taxon>
        <taxon>Talaromyces</taxon>
        <taxon>Talaromyces sect. Bacilispori</taxon>
    </lineage>
</organism>
<feature type="domain" description="AB hydrolase-1" evidence="2">
    <location>
        <begin position="180"/>
        <end position="383"/>
    </location>
</feature>
<evidence type="ECO:0000313" key="3">
    <source>
        <dbReference type="EMBL" id="KAH8696106.1"/>
    </source>
</evidence>
<gene>
    <name evidence="3" type="ORF">BGW36DRAFT_380257</name>
</gene>
<dbReference type="PANTHER" id="PTHR22946:SF12">
    <property type="entry name" value="CONIDIAL PIGMENT BIOSYNTHESIS PROTEIN AYG1 (AFU_ORTHOLOGUE AFUA_2G17550)"/>
    <property type="match status" value="1"/>
</dbReference>
<dbReference type="Pfam" id="PF12697">
    <property type="entry name" value="Abhydrolase_6"/>
    <property type="match status" value="1"/>
</dbReference>
<evidence type="ECO:0000256" key="1">
    <source>
        <dbReference type="ARBA" id="ARBA00038115"/>
    </source>
</evidence>
<dbReference type="Gene3D" id="1.20.1440.110">
    <property type="entry name" value="acylaminoacyl peptidase"/>
    <property type="match status" value="1"/>
</dbReference>
<keyword evidence="4" id="KW-1185">Reference proteome</keyword>
<dbReference type="InterPro" id="IPR000073">
    <property type="entry name" value="AB_hydrolase_1"/>
</dbReference>
<dbReference type="InterPro" id="IPR029058">
    <property type="entry name" value="AB_hydrolase_fold"/>
</dbReference>
<dbReference type="InterPro" id="IPR050261">
    <property type="entry name" value="FrsA_esterase"/>
</dbReference>
<sequence length="406" mass="45405">MPSLINYLFPRNPSFTFEALRAIGYASFGAADVAEVLSICSRIPSGDESGWLQEWRKAADRAVTNAQNSLAKGNTSGARDAFLRASNYYRTAEFYRRENPFDDDVSKELAELSSAMFFAGAELMPWTLEKVNIPYQTTTLPGIFIRPKAKSSRPAATVIVNGGYDSTKEEVGLSCAASMLELGFNVLCFDGPGQGDALRQQKLVFRYDWEKVVTPVIDYVITHPDVDQSKIVLYGMSMGGYLVARAAAFEHRAAAIVLNDGVYDFGSAFRRESPALAKLLIRYGWDTTVNRFLELKMRWNTGIKWAVLNGKWVFGVSSGVDMMRKTDEYTLEGIVENIKTPVLVLDAPDDHFLAGQPEELYKRLKCEKTFVQLTREEGASLHCHCGSFARLSQVICDYLMERLFQS</sequence>
<comment type="similarity">
    <text evidence="1">Belongs to the AB hydrolase superfamily. FUS2 hydrolase family.</text>
</comment>
<proteinExistence type="inferred from homology"/>
<dbReference type="SUPFAM" id="SSF53474">
    <property type="entry name" value="alpha/beta-Hydrolases"/>
    <property type="match status" value="1"/>
</dbReference>